<feature type="domain" description="PIPK" evidence="9">
    <location>
        <begin position="450"/>
        <end position="890"/>
    </location>
</feature>
<feature type="transmembrane region" description="Helical" evidence="7">
    <location>
        <begin position="102"/>
        <end position="123"/>
    </location>
</feature>
<dbReference type="PANTHER" id="PTHR23086:SF8">
    <property type="entry name" value="PHOSPHATIDYLINOSITOL 5-PHOSPHATE 4-KINASE, ISOFORM A"/>
    <property type="match status" value="1"/>
</dbReference>
<keyword evidence="4 7" id="KW-0472">Membrane</keyword>
<comment type="subcellular location">
    <subcellularLocation>
        <location evidence="1">Membrane</location>
        <topology evidence="1">Multi-pass membrane protein</topology>
    </subcellularLocation>
</comment>
<dbReference type="GO" id="GO:0016308">
    <property type="term" value="F:1-phosphatidylinositol-4-phosphate 5-kinase activity"/>
    <property type="evidence" value="ECO:0007669"/>
    <property type="project" value="TreeGrafter"/>
</dbReference>
<dbReference type="Gene3D" id="1.20.1070.10">
    <property type="entry name" value="Rhodopsin 7-helix transmembrane proteins"/>
    <property type="match status" value="1"/>
</dbReference>
<dbReference type="CDD" id="cd00139">
    <property type="entry name" value="PIPKc"/>
    <property type="match status" value="1"/>
</dbReference>
<comment type="caution">
    <text evidence="10">The sequence shown here is derived from an EMBL/GenBank/DDBJ whole genome shotgun (WGS) entry which is preliminary data.</text>
</comment>
<dbReference type="GO" id="GO:0005886">
    <property type="term" value="C:plasma membrane"/>
    <property type="evidence" value="ECO:0007669"/>
    <property type="project" value="TreeGrafter"/>
</dbReference>
<evidence type="ECO:0000313" key="10">
    <source>
        <dbReference type="EMBL" id="CCI41383.1"/>
    </source>
</evidence>
<feature type="compositionally biased region" description="Basic and acidic residues" evidence="6">
    <location>
        <begin position="753"/>
        <end position="762"/>
    </location>
</feature>
<dbReference type="Pfam" id="PF01504">
    <property type="entry name" value="PIP5K"/>
    <property type="match status" value="1"/>
</dbReference>
<dbReference type="InterPro" id="IPR023610">
    <property type="entry name" value="PInositol-4/5-P-5/4-kinase"/>
</dbReference>
<evidence type="ECO:0000259" key="8">
    <source>
        <dbReference type="PROSITE" id="PS50261"/>
    </source>
</evidence>
<dbReference type="InterPro" id="IPR027483">
    <property type="entry name" value="PInositol-4-P-4/5-kinase_C_sf"/>
</dbReference>
<dbReference type="SMART" id="SM00330">
    <property type="entry name" value="PIPKc"/>
    <property type="match status" value="1"/>
</dbReference>
<protein>
    <recommendedName>
        <fullName evidence="12">PIPK domain-containing protein</fullName>
    </recommendedName>
</protein>
<dbReference type="PROSITE" id="PS51455">
    <property type="entry name" value="PIPK"/>
    <property type="match status" value="1"/>
</dbReference>
<evidence type="ECO:0000256" key="2">
    <source>
        <dbReference type="ARBA" id="ARBA00022692"/>
    </source>
</evidence>
<feature type="region of interest" description="Disordered" evidence="6">
    <location>
        <begin position="493"/>
        <end position="512"/>
    </location>
</feature>
<dbReference type="Pfam" id="PF00002">
    <property type="entry name" value="7tm_2"/>
    <property type="match status" value="1"/>
</dbReference>
<sequence length="995" mass="113271">MDLPVTTSSRINNYQLRYMQAEKSDETSMEDSFTEKTSRITADSTSCPRSMQRLQDSHLPCNTDTSSSNTPSFHQWGLPSQSTGRLRAMLGLQNCFLSSTRLFQLIMFLAFVIALMMSLTQQYRNLSPGIIWGAILSAFSVSFVILSYISVRSYRQHPNPLVFWRTIADAFFVVQLSAQQFIQCLFYDCVPLCNPDTWQCGCALASNAGQACSVFAGFFEFSLIAAECWFLCMTLNLLMSLTNPFTDFKRNTRFFHIFCWGMGLIFGGLLATTDDWAGYSDLGICWTNAFRNLPTDRPSTCAINSKVIDNFPSDYKAGNANFISWAFFYIWMAIIIVLGIAVWLWACNRLSDGMSETYAVRVQSINRARFIVFAVTFYWIVTGIVYIKFLSHKIIHRDRFTRELLNFLIAGKGYVDLVIWFVLNDFRWSHFTKSIKESVFESEIDLSPAVNAALRQEVLYYTTSGMVQAVQTAHHLARTERVQQLALLPQTLEGEPGKSADKKENPSKHTKTFHDYEPHTFKRIRERFGVTNETYLRSLSSTAKERLSEGASGAFMFFSADGGLIVKSMSKEECDFLRQIAQEYAEYLCTHPTSLLTRFYGCHCLELYRKNFYFVVMANLFDIDHVIHYRYDIKGSWVNRNADLPKKGKRVTCRHCNRKYTYMSNACANDIVCPERLNSHEPNVVLKDPDLTQKLKLNGDESRRLYQQLCADSELLCSFGIMDYSLLMGVHEHEYMVDDALDDDAANDTTKNTQKDDSDHRKQNANTTGNERVRGKGRVSTYLSTQSKGEGMQHRRLKAPSRRSRDLECAYPASSSRRQMPRGGMRLANTVVGPAYYHLGVIDILQTWTLKKRMERLFKIVVKRVDGDGLSALEPNLYKVRFQSKMADILGIESSIEPGSSPFIQQSMHMDIDVPESDSIPLPAHSLPPSDVLSGQMNDEIIMQRSSVAILEEINSSISSNLRAGKKTSKDLSMEPVRQYEGDYASSYEGIDYHL</sequence>
<evidence type="ECO:0000256" key="1">
    <source>
        <dbReference type="ARBA" id="ARBA00004141"/>
    </source>
</evidence>
<keyword evidence="5" id="KW-0547">Nucleotide-binding</keyword>
<dbReference type="SUPFAM" id="SSF56104">
    <property type="entry name" value="SAICAR synthase-like"/>
    <property type="match status" value="1"/>
</dbReference>
<feature type="transmembrane region" description="Helical" evidence="7">
    <location>
        <begin position="322"/>
        <end position="347"/>
    </location>
</feature>
<evidence type="ECO:0000256" key="4">
    <source>
        <dbReference type="ARBA" id="ARBA00023136"/>
    </source>
</evidence>
<keyword evidence="11" id="KW-1185">Reference proteome</keyword>
<organism evidence="10 11">
    <name type="scientific">Albugo candida</name>
    <dbReference type="NCBI Taxonomy" id="65357"/>
    <lineage>
        <taxon>Eukaryota</taxon>
        <taxon>Sar</taxon>
        <taxon>Stramenopiles</taxon>
        <taxon>Oomycota</taxon>
        <taxon>Peronosporomycetes</taxon>
        <taxon>Albuginales</taxon>
        <taxon>Albuginaceae</taxon>
        <taxon>Albugo</taxon>
    </lineage>
</organism>
<feature type="transmembrane region" description="Helical" evidence="7">
    <location>
        <begin position="368"/>
        <end position="389"/>
    </location>
</feature>
<feature type="compositionally biased region" description="Basic and acidic residues" evidence="6">
    <location>
        <begin position="495"/>
        <end position="512"/>
    </location>
</feature>
<dbReference type="GO" id="GO:0046854">
    <property type="term" value="P:phosphatidylinositol phosphate biosynthetic process"/>
    <property type="evidence" value="ECO:0007669"/>
    <property type="project" value="TreeGrafter"/>
</dbReference>
<evidence type="ECO:0000256" key="6">
    <source>
        <dbReference type="SAM" id="MobiDB-lite"/>
    </source>
</evidence>
<accession>A0A024G3J2</accession>
<evidence type="ECO:0000256" key="7">
    <source>
        <dbReference type="SAM" id="Phobius"/>
    </source>
</evidence>
<dbReference type="Proteomes" id="UP000053237">
    <property type="component" value="Unassembled WGS sequence"/>
</dbReference>
<feature type="transmembrane region" description="Helical" evidence="7">
    <location>
        <begin position="129"/>
        <end position="149"/>
    </location>
</feature>
<name>A0A024G3J2_9STRA</name>
<dbReference type="PANTHER" id="PTHR23086">
    <property type="entry name" value="PHOSPHATIDYLINOSITOL-4-PHOSPHATE 5-KINASE"/>
    <property type="match status" value="1"/>
</dbReference>
<feature type="region of interest" description="Disordered" evidence="6">
    <location>
        <begin position="746"/>
        <end position="821"/>
    </location>
</feature>
<feature type="region of interest" description="Disordered" evidence="6">
    <location>
        <begin position="23"/>
        <end position="46"/>
    </location>
</feature>
<evidence type="ECO:0008006" key="12">
    <source>
        <dbReference type="Google" id="ProtNLM"/>
    </source>
</evidence>
<dbReference type="InterPro" id="IPR017981">
    <property type="entry name" value="GPCR_2-like_7TM"/>
</dbReference>
<evidence type="ECO:0000313" key="11">
    <source>
        <dbReference type="Proteomes" id="UP000053237"/>
    </source>
</evidence>
<dbReference type="InParanoid" id="A0A024G3J2"/>
<keyword evidence="3 7" id="KW-1133">Transmembrane helix</keyword>
<evidence type="ECO:0000259" key="9">
    <source>
        <dbReference type="PROSITE" id="PS51455"/>
    </source>
</evidence>
<feature type="domain" description="G-protein coupled receptors family 2 profile 2" evidence="8">
    <location>
        <begin position="126"/>
        <end position="286"/>
    </location>
</feature>
<keyword evidence="5" id="KW-0067">ATP-binding</keyword>
<reference evidence="10 11" key="1">
    <citation type="submission" date="2012-05" db="EMBL/GenBank/DDBJ databases">
        <title>Recombination and specialization in a pathogen metapopulation.</title>
        <authorList>
            <person name="Gardiner A."/>
            <person name="Kemen E."/>
            <person name="Schultz-Larsen T."/>
            <person name="MacLean D."/>
            <person name="Van Oosterhout C."/>
            <person name="Jones J.D.G."/>
        </authorList>
    </citation>
    <scope>NUCLEOTIDE SEQUENCE [LARGE SCALE GENOMIC DNA]</scope>
    <source>
        <strain evidence="10 11">Ac Nc2</strain>
    </source>
</reference>
<dbReference type="GO" id="GO:0005524">
    <property type="term" value="F:ATP binding"/>
    <property type="evidence" value="ECO:0007669"/>
    <property type="project" value="UniProtKB-UniRule"/>
</dbReference>
<dbReference type="InterPro" id="IPR027484">
    <property type="entry name" value="PInositol-4-P-5-kinase_N"/>
</dbReference>
<keyword evidence="2 7" id="KW-0812">Transmembrane</keyword>
<dbReference type="PROSITE" id="PS50261">
    <property type="entry name" value="G_PROTEIN_RECEP_F2_4"/>
    <property type="match status" value="1"/>
</dbReference>
<dbReference type="OrthoDB" id="70770at2759"/>
<keyword evidence="5" id="KW-0808">Transferase</keyword>
<dbReference type="Gene3D" id="3.30.800.10">
    <property type="entry name" value="Phosphatidylinositol Phosphate Kinase II Beta"/>
    <property type="match status" value="1"/>
</dbReference>
<dbReference type="AlphaFoldDB" id="A0A024G3J2"/>
<evidence type="ECO:0000256" key="3">
    <source>
        <dbReference type="ARBA" id="ARBA00022989"/>
    </source>
</evidence>
<dbReference type="STRING" id="65357.A0A024G3J2"/>
<dbReference type="GO" id="GO:0004930">
    <property type="term" value="F:G protein-coupled receptor activity"/>
    <property type="evidence" value="ECO:0007669"/>
    <property type="project" value="InterPro"/>
</dbReference>
<dbReference type="Gene3D" id="3.30.810.10">
    <property type="entry name" value="2-Layer Sandwich"/>
    <property type="match status" value="1"/>
</dbReference>
<dbReference type="InterPro" id="IPR000832">
    <property type="entry name" value="GPCR_2_secretin-like"/>
</dbReference>
<keyword evidence="5" id="KW-0418">Kinase</keyword>
<evidence type="ECO:0000256" key="5">
    <source>
        <dbReference type="PROSITE-ProRule" id="PRU00781"/>
    </source>
</evidence>
<feature type="region of interest" description="Disordered" evidence="6">
    <location>
        <begin position="55"/>
        <end position="74"/>
    </location>
</feature>
<dbReference type="EMBL" id="CAIX01000018">
    <property type="protein sequence ID" value="CCI41383.1"/>
    <property type="molecule type" value="Genomic_DNA"/>
</dbReference>
<dbReference type="GO" id="GO:0007166">
    <property type="term" value="P:cell surface receptor signaling pathway"/>
    <property type="evidence" value="ECO:0007669"/>
    <property type="project" value="InterPro"/>
</dbReference>
<proteinExistence type="predicted"/>
<feature type="transmembrane region" description="Helical" evidence="7">
    <location>
        <begin position="254"/>
        <end position="272"/>
    </location>
</feature>
<dbReference type="InterPro" id="IPR002498">
    <property type="entry name" value="PInositol-4-P-4/5-kinase_core"/>
</dbReference>
<gene>
    <name evidence="10" type="ORF">BN9_021670</name>
</gene>